<accession>A0A077NDT4</accession>
<proteinExistence type="predicted"/>
<dbReference type="HOGENOM" id="CLU_2632446_0_0_6"/>
<dbReference type="RefSeq" id="WP_038223388.1">
    <property type="nucleotide sequence ID" value="NZ_CAWLWD010000140.1"/>
</dbReference>
<dbReference type="Proteomes" id="UP000028487">
    <property type="component" value="Unassembled WGS sequence"/>
</dbReference>
<gene>
    <name evidence="1" type="ORF">XBFM1_1580019</name>
</gene>
<protein>
    <submittedName>
        <fullName evidence="1">Uncharacterized protein</fullName>
    </submittedName>
</protein>
<evidence type="ECO:0000313" key="1">
    <source>
        <dbReference type="EMBL" id="CDH00377.1"/>
    </source>
</evidence>
<reference evidence="1" key="1">
    <citation type="submission" date="2013-07" db="EMBL/GenBank/DDBJ databases">
        <title>Sub-species coevolution in mutualistic symbiosis.</title>
        <authorList>
            <person name="Murfin K."/>
            <person name="Klassen J."/>
            <person name="Lee M."/>
            <person name="Forst S."/>
            <person name="Stock P."/>
            <person name="Goodrich-Blair H."/>
        </authorList>
    </citation>
    <scope>NUCLEOTIDE SEQUENCE [LARGE SCALE GENOMIC DNA]</scope>
    <source>
        <strain evidence="1">Feltiae Moldova</strain>
    </source>
</reference>
<sequence>MLKSKLIAKCLLQCHLIQDQVTGERAVESIFEEYFPRHSFNIWNTHLPDSVVDFYLETSKGSDTIRVDSFIKELWDL</sequence>
<comment type="caution">
    <text evidence="1">The sequence shown here is derived from an EMBL/GenBank/DDBJ whole genome shotgun (WGS) entry which is preliminary data.</text>
</comment>
<dbReference type="EMBL" id="CBSV010000066">
    <property type="protein sequence ID" value="CDH00377.1"/>
    <property type="molecule type" value="Genomic_DNA"/>
</dbReference>
<dbReference type="AlphaFoldDB" id="A0A077NDT4"/>
<organism evidence="1">
    <name type="scientific">Xenorhabdus bovienii str. feltiae Moldova</name>
    <dbReference type="NCBI Taxonomy" id="1398200"/>
    <lineage>
        <taxon>Bacteria</taxon>
        <taxon>Pseudomonadati</taxon>
        <taxon>Pseudomonadota</taxon>
        <taxon>Gammaproteobacteria</taxon>
        <taxon>Enterobacterales</taxon>
        <taxon>Morganellaceae</taxon>
        <taxon>Xenorhabdus</taxon>
    </lineage>
</organism>
<name>A0A077NDT4_XENBV</name>